<dbReference type="RefSeq" id="WP_158205971.1">
    <property type="nucleotide sequence ID" value="NZ_WSZK01000034.1"/>
</dbReference>
<protein>
    <submittedName>
        <fullName evidence="1">PIG-L family deacetylase</fullName>
    </submittedName>
</protein>
<evidence type="ECO:0000313" key="1">
    <source>
        <dbReference type="EMBL" id="MWG36311.1"/>
    </source>
</evidence>
<dbReference type="PANTHER" id="PTHR12993">
    <property type="entry name" value="N-ACETYLGLUCOSAMINYL-PHOSPHATIDYLINOSITOL DE-N-ACETYLASE-RELATED"/>
    <property type="match status" value="1"/>
</dbReference>
<dbReference type="Gene3D" id="3.40.50.10320">
    <property type="entry name" value="LmbE-like"/>
    <property type="match status" value="1"/>
</dbReference>
<organism evidence="1 2">
    <name type="scientific">Halomarina oriensis</name>
    <dbReference type="NCBI Taxonomy" id="671145"/>
    <lineage>
        <taxon>Archaea</taxon>
        <taxon>Methanobacteriati</taxon>
        <taxon>Methanobacteriota</taxon>
        <taxon>Stenosarchaea group</taxon>
        <taxon>Halobacteria</taxon>
        <taxon>Halobacteriales</taxon>
        <taxon>Natronomonadaceae</taxon>
        <taxon>Halomarina</taxon>
    </lineage>
</organism>
<keyword evidence="2" id="KW-1185">Reference proteome</keyword>
<dbReference type="Pfam" id="PF02585">
    <property type="entry name" value="PIG-L"/>
    <property type="match status" value="1"/>
</dbReference>
<dbReference type="AlphaFoldDB" id="A0A6B0GQG1"/>
<sequence>MTRTVAPRTVLCVGAHPDDEVLGAGGTLAAHAAQGDEVHVLIVTEGSTAQYDDPSYVERKREEARVCADRLGVETVHFGDLPDMRLDDVPHVEVNAVVEECVASVEPSVVYTHSRQEVNRDHHAVYDSTLVATRPDSGVERVLAYETPSSTDWVGGGTDGFHPTVYVDVTDHLDTKIAGFAAYESETRAFPHPRSEESLRARATMRGAAAGVSAAEAFRLVTERRGAP</sequence>
<dbReference type="Proteomes" id="UP000451471">
    <property type="component" value="Unassembled WGS sequence"/>
</dbReference>
<dbReference type="PANTHER" id="PTHR12993:SF11">
    <property type="entry name" value="N-ACETYLGLUCOSAMINYL-PHOSPHATIDYLINOSITOL DE-N-ACETYLASE"/>
    <property type="match status" value="1"/>
</dbReference>
<accession>A0A6B0GQG1</accession>
<comment type="caution">
    <text evidence="1">The sequence shown here is derived from an EMBL/GenBank/DDBJ whole genome shotgun (WGS) entry which is preliminary data.</text>
</comment>
<gene>
    <name evidence="1" type="ORF">GQS65_17785</name>
</gene>
<proteinExistence type="predicted"/>
<dbReference type="GO" id="GO:0016811">
    <property type="term" value="F:hydrolase activity, acting on carbon-nitrogen (but not peptide) bonds, in linear amides"/>
    <property type="evidence" value="ECO:0007669"/>
    <property type="project" value="TreeGrafter"/>
</dbReference>
<evidence type="ECO:0000313" key="2">
    <source>
        <dbReference type="Proteomes" id="UP000451471"/>
    </source>
</evidence>
<reference evidence="1 2" key="1">
    <citation type="submission" date="2019-12" db="EMBL/GenBank/DDBJ databases">
        <title>Halocatena pleomorpha gen. nov. sp. nov., an extremely halophilic archaeon of family Halobacteriaceae isolated from saltpan soil.</title>
        <authorList>
            <person name="Pal Y."/>
            <person name="Verma A."/>
            <person name="Krishnamurthi S."/>
            <person name="Kumar P."/>
        </authorList>
    </citation>
    <scope>NUCLEOTIDE SEQUENCE [LARGE SCALE GENOMIC DNA]</scope>
    <source>
        <strain evidence="1 2">JCM 16495</strain>
    </source>
</reference>
<dbReference type="InterPro" id="IPR003737">
    <property type="entry name" value="GlcNAc_PI_deacetylase-related"/>
</dbReference>
<dbReference type="OrthoDB" id="70547at2157"/>
<dbReference type="EMBL" id="WSZK01000034">
    <property type="protein sequence ID" value="MWG36311.1"/>
    <property type="molecule type" value="Genomic_DNA"/>
</dbReference>
<dbReference type="SUPFAM" id="SSF102588">
    <property type="entry name" value="LmbE-like"/>
    <property type="match status" value="1"/>
</dbReference>
<dbReference type="InterPro" id="IPR024078">
    <property type="entry name" value="LmbE-like_dom_sf"/>
</dbReference>
<name>A0A6B0GQG1_9EURY</name>